<evidence type="ECO:0000256" key="1">
    <source>
        <dbReference type="SAM" id="MobiDB-lite"/>
    </source>
</evidence>
<feature type="region of interest" description="Disordered" evidence="1">
    <location>
        <begin position="1"/>
        <end position="55"/>
    </location>
</feature>
<dbReference type="EMBL" id="FOIR01000001">
    <property type="protein sequence ID" value="SEV88184.1"/>
    <property type="molecule type" value="Genomic_DNA"/>
</dbReference>
<evidence type="ECO:0000313" key="2">
    <source>
        <dbReference type="EMBL" id="SEV88184.1"/>
    </source>
</evidence>
<name>A0A1I0MJF7_9BACT</name>
<proteinExistence type="predicted"/>
<dbReference type="GeneID" id="99988759"/>
<feature type="compositionally biased region" description="Basic and acidic residues" evidence="1">
    <location>
        <begin position="1"/>
        <end position="28"/>
    </location>
</feature>
<dbReference type="RefSeq" id="WP_162844649.1">
    <property type="nucleotide sequence ID" value="NZ_FOIR01000001.1"/>
</dbReference>
<keyword evidence="3" id="KW-1185">Reference proteome</keyword>
<evidence type="ECO:0000313" key="3">
    <source>
        <dbReference type="Proteomes" id="UP000199437"/>
    </source>
</evidence>
<dbReference type="STRING" id="1267423.SAMN05216290_0434"/>
<accession>A0A1I0MJF7</accession>
<sequence length="55" mass="6179">MPKNKKKEEQAEEQKPKTSKIEEPKAEETQDEADEMDFGGLPKDVPFDRNIGCGG</sequence>
<dbReference type="Proteomes" id="UP000199437">
    <property type="component" value="Unassembled WGS sequence"/>
</dbReference>
<organism evidence="2 3">
    <name type="scientific">Roseivirga pacifica</name>
    <dbReference type="NCBI Taxonomy" id="1267423"/>
    <lineage>
        <taxon>Bacteria</taxon>
        <taxon>Pseudomonadati</taxon>
        <taxon>Bacteroidota</taxon>
        <taxon>Cytophagia</taxon>
        <taxon>Cytophagales</taxon>
        <taxon>Roseivirgaceae</taxon>
        <taxon>Roseivirga</taxon>
    </lineage>
</organism>
<protein>
    <submittedName>
        <fullName evidence="2">Uncharacterized protein</fullName>
    </submittedName>
</protein>
<gene>
    <name evidence="2" type="ORF">SAMN05216290_0434</name>
</gene>
<dbReference type="AlphaFoldDB" id="A0A1I0MJF7"/>
<reference evidence="3" key="1">
    <citation type="submission" date="2016-10" db="EMBL/GenBank/DDBJ databases">
        <authorList>
            <person name="Varghese N."/>
            <person name="Submissions S."/>
        </authorList>
    </citation>
    <scope>NUCLEOTIDE SEQUENCE [LARGE SCALE GENOMIC DNA]</scope>
    <source>
        <strain evidence="3">CGMCC 1.12402</strain>
    </source>
</reference>